<dbReference type="GO" id="GO:0035513">
    <property type="term" value="P:oxidative RNA demethylation"/>
    <property type="evidence" value="ECO:0007669"/>
    <property type="project" value="TreeGrafter"/>
</dbReference>
<dbReference type="GO" id="GO:0035516">
    <property type="term" value="F:broad specificity oxidative DNA demethylase activity"/>
    <property type="evidence" value="ECO:0007669"/>
    <property type="project" value="TreeGrafter"/>
</dbReference>
<dbReference type="PANTHER" id="PTHR16557">
    <property type="entry name" value="ALKYLATED DNA REPAIR PROTEIN ALKB-RELATED"/>
    <property type="match status" value="1"/>
</dbReference>
<comment type="similarity">
    <text evidence="1">Belongs to the alkB family.</text>
</comment>
<keyword evidence="2 6" id="KW-0479">Metal-binding</keyword>
<feature type="binding site" evidence="6">
    <location>
        <position position="251"/>
    </location>
    <ligand>
        <name>Fe cation</name>
        <dbReference type="ChEBI" id="CHEBI:24875"/>
        <note>catalytic</note>
    </ligand>
</feature>
<dbReference type="FunFam" id="2.60.120.590:FF:000020">
    <property type="entry name" value="Alpha-ketoglutarate-dependent dioxygenase alkB"/>
    <property type="match status" value="1"/>
</dbReference>
<keyword evidence="5 6" id="KW-0408">Iron</keyword>
<dbReference type="OrthoDB" id="6614653at2759"/>
<dbReference type="PROSITE" id="PS51471">
    <property type="entry name" value="FE2OG_OXY"/>
    <property type="match status" value="1"/>
</dbReference>
<evidence type="ECO:0000256" key="5">
    <source>
        <dbReference type="ARBA" id="ARBA00023004"/>
    </source>
</evidence>
<feature type="binding site" evidence="6">
    <location>
        <position position="253"/>
    </location>
    <ligand>
        <name>Fe cation</name>
        <dbReference type="ChEBI" id="CHEBI:24875"/>
        <note>catalytic</note>
    </ligand>
</feature>
<evidence type="ECO:0000313" key="8">
    <source>
        <dbReference type="EMBL" id="KAF3431043.1"/>
    </source>
</evidence>
<comment type="caution">
    <text evidence="8">The sequence shown here is derived from an EMBL/GenBank/DDBJ whole genome shotgun (WGS) entry which is preliminary data.</text>
</comment>
<evidence type="ECO:0000256" key="1">
    <source>
        <dbReference type="ARBA" id="ARBA00007879"/>
    </source>
</evidence>
<dbReference type="InterPro" id="IPR004574">
    <property type="entry name" value="Alkb"/>
</dbReference>
<dbReference type="GO" id="GO:0005737">
    <property type="term" value="C:cytoplasm"/>
    <property type="evidence" value="ECO:0007669"/>
    <property type="project" value="TreeGrafter"/>
</dbReference>
<organism evidence="8 9">
    <name type="scientific">Rhamnella rubrinervis</name>
    <dbReference type="NCBI Taxonomy" id="2594499"/>
    <lineage>
        <taxon>Eukaryota</taxon>
        <taxon>Viridiplantae</taxon>
        <taxon>Streptophyta</taxon>
        <taxon>Embryophyta</taxon>
        <taxon>Tracheophyta</taxon>
        <taxon>Spermatophyta</taxon>
        <taxon>Magnoliopsida</taxon>
        <taxon>eudicotyledons</taxon>
        <taxon>Gunneridae</taxon>
        <taxon>Pentapetalae</taxon>
        <taxon>rosids</taxon>
        <taxon>fabids</taxon>
        <taxon>Rosales</taxon>
        <taxon>Rhamnaceae</taxon>
        <taxon>rhamnoid group</taxon>
        <taxon>Rhamneae</taxon>
        <taxon>Rhamnella</taxon>
    </lineage>
</organism>
<sequence length="353" mass="39828">MYGPDKVADDSERTAFRRAEKKYKLYYDPASKKKKQPKNVDLSEVLDFKSILESYNDNGELPLGITVLRCGSGQPLFCLEQCTGFYFIPGALNLEEQYQWIKESLINFPQPPNRTNHNAFYGPIQNLFLAAKERKVLVAEGTSPACLNSGCKGDVQGWKFFEEHVVSSRGKTCKSISASVLLRKLRWTTLGLQFDWSKRDYDVSLPHNKIPNALSELAKRLAAPAMPLGEEFQPEAAIVNYFGLGDSLGGHLDDMEEDWSKPIVSMSLGCKAIFLLGGKSREDPPLAMFLRSGDVILMAGEARECFHGVPRIFTDKENAEIAALEMQFSHEDDLYFLEYIQTSRININIRQVY</sequence>
<evidence type="ECO:0000256" key="6">
    <source>
        <dbReference type="PIRSR" id="PIRSR604574-2"/>
    </source>
</evidence>
<dbReference type="InterPro" id="IPR037151">
    <property type="entry name" value="AlkB-like_sf"/>
</dbReference>
<protein>
    <recommendedName>
        <fullName evidence="7">Fe2OG dioxygenase domain-containing protein</fullName>
    </recommendedName>
</protein>
<accession>A0A8K0DN30</accession>
<dbReference type="AlphaFoldDB" id="A0A8K0DN30"/>
<evidence type="ECO:0000313" key="9">
    <source>
        <dbReference type="Proteomes" id="UP000796880"/>
    </source>
</evidence>
<keyword evidence="9" id="KW-1185">Reference proteome</keyword>
<proteinExistence type="inferred from homology"/>
<evidence type="ECO:0000259" key="7">
    <source>
        <dbReference type="PROSITE" id="PS51471"/>
    </source>
</evidence>
<feature type="binding site" evidence="6">
    <location>
        <position position="307"/>
    </location>
    <ligand>
        <name>Fe cation</name>
        <dbReference type="ChEBI" id="CHEBI:24875"/>
        <note>catalytic</note>
    </ligand>
</feature>
<dbReference type="Proteomes" id="UP000796880">
    <property type="component" value="Unassembled WGS sequence"/>
</dbReference>
<dbReference type="PANTHER" id="PTHR16557:SF11">
    <property type="entry name" value="ALPHA-KETOGLUTARATE-DEPENDENT DIOXYGENASE ALKB"/>
    <property type="match status" value="1"/>
</dbReference>
<comment type="cofactor">
    <cofactor evidence="6">
        <name>Fe(2+)</name>
        <dbReference type="ChEBI" id="CHEBI:29033"/>
    </cofactor>
    <text evidence="6">Binds 1 Fe(2+) ion per subunit.</text>
</comment>
<dbReference type="Gene3D" id="2.60.120.590">
    <property type="entry name" value="Alpha-ketoglutarate-dependent dioxygenase AlkB-like"/>
    <property type="match status" value="1"/>
</dbReference>
<dbReference type="Pfam" id="PF13532">
    <property type="entry name" value="2OG-FeII_Oxy_2"/>
    <property type="match status" value="1"/>
</dbReference>
<dbReference type="InterPro" id="IPR005123">
    <property type="entry name" value="Oxoglu/Fe-dep_dioxygenase_dom"/>
</dbReference>
<dbReference type="InterPro" id="IPR027450">
    <property type="entry name" value="AlkB-like"/>
</dbReference>
<reference evidence="8" key="1">
    <citation type="submission" date="2020-03" db="EMBL/GenBank/DDBJ databases">
        <title>A high-quality chromosome-level genome assembly of a woody plant with both climbing and erect habits, Rhamnella rubrinervis.</title>
        <authorList>
            <person name="Lu Z."/>
            <person name="Yang Y."/>
            <person name="Zhu X."/>
            <person name="Sun Y."/>
        </authorList>
    </citation>
    <scope>NUCLEOTIDE SEQUENCE</scope>
    <source>
        <strain evidence="8">BYM</strain>
        <tissue evidence="8">Leaf</tissue>
    </source>
</reference>
<keyword evidence="4" id="KW-0560">Oxidoreductase</keyword>
<evidence type="ECO:0000256" key="2">
    <source>
        <dbReference type="ARBA" id="ARBA00022723"/>
    </source>
</evidence>
<feature type="domain" description="Fe2OG dioxygenase" evidence="7">
    <location>
        <begin position="233"/>
        <end position="353"/>
    </location>
</feature>
<evidence type="ECO:0000256" key="3">
    <source>
        <dbReference type="ARBA" id="ARBA00022964"/>
    </source>
</evidence>
<evidence type="ECO:0000256" key="4">
    <source>
        <dbReference type="ARBA" id="ARBA00023002"/>
    </source>
</evidence>
<dbReference type="GO" id="GO:0008198">
    <property type="term" value="F:ferrous iron binding"/>
    <property type="evidence" value="ECO:0007669"/>
    <property type="project" value="TreeGrafter"/>
</dbReference>
<dbReference type="EMBL" id="VOIH02000012">
    <property type="protein sequence ID" value="KAF3431043.1"/>
    <property type="molecule type" value="Genomic_DNA"/>
</dbReference>
<gene>
    <name evidence="8" type="ORF">FNV43_RR25773</name>
</gene>
<dbReference type="GO" id="GO:0035515">
    <property type="term" value="F:oxidative RNA demethylase activity"/>
    <property type="evidence" value="ECO:0007669"/>
    <property type="project" value="TreeGrafter"/>
</dbReference>
<keyword evidence="3" id="KW-0223">Dioxygenase</keyword>
<dbReference type="SUPFAM" id="SSF51197">
    <property type="entry name" value="Clavaminate synthase-like"/>
    <property type="match status" value="1"/>
</dbReference>
<name>A0A8K0DN30_9ROSA</name>